<sequence>MVSEVTDSNRTNVYCAVLILCNPVKVYGFYGVVPL</sequence>
<reference evidence="1" key="2">
    <citation type="journal article" date="2015" name="Fish Shellfish Immunol.">
        <title>Early steps in the European eel (Anguilla anguilla)-Vibrio vulnificus interaction in the gills: Role of the RtxA13 toxin.</title>
        <authorList>
            <person name="Callol A."/>
            <person name="Pajuelo D."/>
            <person name="Ebbesson L."/>
            <person name="Teles M."/>
            <person name="MacKenzie S."/>
            <person name="Amaro C."/>
        </authorList>
    </citation>
    <scope>NUCLEOTIDE SEQUENCE</scope>
</reference>
<name>A0A0E9VYN9_ANGAN</name>
<organism evidence="1">
    <name type="scientific">Anguilla anguilla</name>
    <name type="common">European freshwater eel</name>
    <name type="synonym">Muraena anguilla</name>
    <dbReference type="NCBI Taxonomy" id="7936"/>
    <lineage>
        <taxon>Eukaryota</taxon>
        <taxon>Metazoa</taxon>
        <taxon>Chordata</taxon>
        <taxon>Craniata</taxon>
        <taxon>Vertebrata</taxon>
        <taxon>Euteleostomi</taxon>
        <taxon>Actinopterygii</taxon>
        <taxon>Neopterygii</taxon>
        <taxon>Teleostei</taxon>
        <taxon>Anguilliformes</taxon>
        <taxon>Anguillidae</taxon>
        <taxon>Anguilla</taxon>
    </lineage>
</organism>
<accession>A0A0E9VYN9</accession>
<protein>
    <submittedName>
        <fullName evidence="1">Uncharacterized protein</fullName>
    </submittedName>
</protein>
<evidence type="ECO:0000313" key="1">
    <source>
        <dbReference type="EMBL" id="JAH82353.1"/>
    </source>
</evidence>
<proteinExistence type="predicted"/>
<dbReference type="AlphaFoldDB" id="A0A0E9VYN9"/>
<dbReference type="EMBL" id="GBXM01026224">
    <property type="protein sequence ID" value="JAH82353.1"/>
    <property type="molecule type" value="Transcribed_RNA"/>
</dbReference>
<reference evidence="1" key="1">
    <citation type="submission" date="2014-11" db="EMBL/GenBank/DDBJ databases">
        <authorList>
            <person name="Amaro Gonzalez C."/>
        </authorList>
    </citation>
    <scope>NUCLEOTIDE SEQUENCE</scope>
</reference>